<dbReference type="SUPFAM" id="SSF49344">
    <property type="entry name" value="CBD9-like"/>
    <property type="match status" value="1"/>
</dbReference>
<proteinExistence type="predicted"/>
<dbReference type="Gene3D" id="3.20.20.80">
    <property type="entry name" value="Glycosidases"/>
    <property type="match status" value="1"/>
</dbReference>
<sequence>MKFIFTTHRLFCLAGCLLLLPLNGATQTLTAYHSLQTATDALGRRVPGYETTGASRKDKFVGLFYWTWHTRQGKDNPPFNVTEYLARDPKAIDNYDHPIWPKRNSPWFWGEPLLGYYLDTDEWVLRKHAEMLADAGVDVIIFDCTNGNITWKESYMKLCEVFTKARKDGVATPRIAFMLPFWPSDGGKEILRELYHDLYRPGLYKDLWFTWKGKPLIMGLPEFADDIAGKENDPALRMAMKNFFTFRPGQPVYNKGPERPDHWGWLEIYPQHGFVKNKNGGFEQVTVGVAQNWSKERGLTAMNAPGAFGRSYTHAKGSITTPGAVNYGYNFQEQWERALELDPEFIFITGWNEWIAGRYKVWQQQTNAFPDECDQEGSRDVEPMKGGHGDNYYYQMVANIRRFKGLPAPQPASAPGSIQIDGKFDEWNKVTPVFHSYKGNTQHRNSPGWGSLYYRNQTGRNDIVLARVARDNAHFYFYVETATVLSARTDPGWMRLFIDSDNDKNTGWEGYDFVVNRLNPGQKAILEKSTAGWYWQKTGEVEYAVAGNKMEIKIPRSLLGIPGKADLGFKWSDNMQEEGVITDFIINGDVAPLGRFNFHFTAP</sequence>
<feature type="chain" id="PRO_5047409887" description="DUF5010 domain-containing protein" evidence="1">
    <location>
        <begin position="25"/>
        <end position="603"/>
    </location>
</feature>
<dbReference type="Gene3D" id="2.60.40.1190">
    <property type="match status" value="1"/>
</dbReference>
<evidence type="ECO:0008006" key="4">
    <source>
        <dbReference type="Google" id="ProtNLM"/>
    </source>
</evidence>
<reference evidence="2 3" key="1">
    <citation type="submission" date="2021-11" db="EMBL/GenBank/DDBJ databases">
        <title>Genomic of Niabella pedocola.</title>
        <authorList>
            <person name="Wu T."/>
        </authorList>
    </citation>
    <scope>NUCLEOTIDE SEQUENCE [LARGE SCALE GENOMIC DNA]</scope>
    <source>
        <strain evidence="2 3">JCM 31011</strain>
    </source>
</reference>
<accession>A0ABS8PVH4</accession>
<dbReference type="RefSeq" id="WP_231007477.1">
    <property type="nucleotide sequence ID" value="NZ_JAJNEC010000006.1"/>
</dbReference>
<evidence type="ECO:0000313" key="3">
    <source>
        <dbReference type="Proteomes" id="UP001199816"/>
    </source>
</evidence>
<keyword evidence="1" id="KW-0732">Signal</keyword>
<name>A0ABS8PVH4_9BACT</name>
<evidence type="ECO:0000313" key="2">
    <source>
        <dbReference type="EMBL" id="MCD2425066.1"/>
    </source>
</evidence>
<comment type="caution">
    <text evidence="2">The sequence shown here is derived from an EMBL/GenBank/DDBJ whole genome shotgun (WGS) entry which is preliminary data.</text>
</comment>
<keyword evidence="3" id="KW-1185">Reference proteome</keyword>
<organism evidence="2 3">
    <name type="scientific">Niabella pedocola</name>
    <dbReference type="NCBI Taxonomy" id="1752077"/>
    <lineage>
        <taxon>Bacteria</taxon>
        <taxon>Pseudomonadati</taxon>
        <taxon>Bacteroidota</taxon>
        <taxon>Chitinophagia</taxon>
        <taxon>Chitinophagales</taxon>
        <taxon>Chitinophagaceae</taxon>
        <taxon>Niabella</taxon>
    </lineage>
</organism>
<protein>
    <recommendedName>
        <fullName evidence="4">DUF5010 domain-containing protein</fullName>
    </recommendedName>
</protein>
<feature type="signal peptide" evidence="1">
    <location>
        <begin position="1"/>
        <end position="24"/>
    </location>
</feature>
<dbReference type="Proteomes" id="UP001199816">
    <property type="component" value="Unassembled WGS sequence"/>
</dbReference>
<dbReference type="EMBL" id="JAJNEC010000006">
    <property type="protein sequence ID" value="MCD2425066.1"/>
    <property type="molecule type" value="Genomic_DNA"/>
</dbReference>
<evidence type="ECO:0000256" key="1">
    <source>
        <dbReference type="SAM" id="SignalP"/>
    </source>
</evidence>
<gene>
    <name evidence="2" type="ORF">LQ567_19935</name>
</gene>